<feature type="non-terminal residue" evidence="2">
    <location>
        <position position="1"/>
    </location>
</feature>
<gene>
    <name evidence="2" type="ORF">S03H2_24282</name>
</gene>
<dbReference type="InterPro" id="IPR027368">
    <property type="entry name" value="MnmE_dom2"/>
</dbReference>
<feature type="domain" description="MnmE helical" evidence="1">
    <location>
        <begin position="2"/>
        <end position="101"/>
    </location>
</feature>
<dbReference type="SUPFAM" id="SSF116878">
    <property type="entry name" value="TrmE connector domain"/>
    <property type="match status" value="1"/>
</dbReference>
<dbReference type="GO" id="GO:0002098">
    <property type="term" value="P:tRNA wobble uridine modification"/>
    <property type="evidence" value="ECO:0007669"/>
    <property type="project" value="TreeGrafter"/>
</dbReference>
<name>X1FWT0_9ZZZZ</name>
<accession>X1FWT0</accession>
<dbReference type="Gene3D" id="1.20.120.430">
    <property type="entry name" value="tRNA modification GTPase MnmE domain 2"/>
    <property type="match status" value="1"/>
</dbReference>
<dbReference type="GO" id="GO:0030488">
    <property type="term" value="P:tRNA methylation"/>
    <property type="evidence" value="ECO:0007669"/>
    <property type="project" value="TreeGrafter"/>
</dbReference>
<dbReference type="InterPro" id="IPR025867">
    <property type="entry name" value="MnmE_helical"/>
</dbReference>
<reference evidence="2" key="1">
    <citation type="journal article" date="2014" name="Front. Microbiol.">
        <title>High frequency of phylogenetically diverse reductive dehalogenase-homologous genes in deep subseafloor sedimentary metagenomes.</title>
        <authorList>
            <person name="Kawai M."/>
            <person name="Futagami T."/>
            <person name="Toyoda A."/>
            <person name="Takaki Y."/>
            <person name="Nishi S."/>
            <person name="Hori S."/>
            <person name="Arai W."/>
            <person name="Tsubouchi T."/>
            <person name="Morono Y."/>
            <person name="Uchiyama I."/>
            <person name="Ito T."/>
            <person name="Fujiyama A."/>
            <person name="Inagaki F."/>
            <person name="Takami H."/>
        </authorList>
    </citation>
    <scope>NUCLEOTIDE SEQUENCE</scope>
    <source>
        <strain evidence="2">Expedition CK06-06</strain>
    </source>
</reference>
<dbReference type="AlphaFoldDB" id="X1FWT0"/>
<dbReference type="Gene3D" id="3.40.50.300">
    <property type="entry name" value="P-loop containing nucleotide triphosphate hydrolases"/>
    <property type="match status" value="1"/>
</dbReference>
<comment type="caution">
    <text evidence="2">The sequence shown here is derived from an EMBL/GenBank/DDBJ whole genome shotgun (WGS) entry which is preliminary data.</text>
</comment>
<dbReference type="GO" id="GO:0005737">
    <property type="term" value="C:cytoplasm"/>
    <property type="evidence" value="ECO:0007669"/>
    <property type="project" value="TreeGrafter"/>
</dbReference>
<evidence type="ECO:0000259" key="1">
    <source>
        <dbReference type="Pfam" id="PF12631"/>
    </source>
</evidence>
<organism evidence="2">
    <name type="scientific">marine sediment metagenome</name>
    <dbReference type="NCBI Taxonomy" id="412755"/>
    <lineage>
        <taxon>unclassified sequences</taxon>
        <taxon>metagenomes</taxon>
        <taxon>ecological metagenomes</taxon>
    </lineage>
</organism>
<dbReference type="Pfam" id="PF12631">
    <property type="entry name" value="MnmE_helical"/>
    <property type="match status" value="1"/>
</dbReference>
<proteinExistence type="predicted"/>
<evidence type="ECO:0000313" key="2">
    <source>
        <dbReference type="EMBL" id="GAH36995.1"/>
    </source>
</evidence>
<sequence length="104" mass="11544">KSQIISTSTVTGEGYNELLDCIETMVWKYPHAEEVDIVINTRHADLLDKVLIELEMAEGAIETEEWELVAISLRGLLHNLGSITGQSVSPDILDNIFAKFCIGK</sequence>
<dbReference type="PANTHER" id="PTHR42714">
    <property type="entry name" value="TRNA MODIFICATION GTPASE GTPBP3"/>
    <property type="match status" value="1"/>
</dbReference>
<dbReference type="InterPro" id="IPR027417">
    <property type="entry name" value="P-loop_NTPase"/>
</dbReference>
<dbReference type="PANTHER" id="PTHR42714:SF2">
    <property type="entry name" value="TRNA MODIFICATION GTPASE GTPBP3, MITOCHONDRIAL"/>
    <property type="match status" value="1"/>
</dbReference>
<dbReference type="EMBL" id="BARU01013453">
    <property type="protein sequence ID" value="GAH36995.1"/>
    <property type="molecule type" value="Genomic_DNA"/>
</dbReference>
<protein>
    <recommendedName>
        <fullName evidence="1">MnmE helical domain-containing protein</fullName>
    </recommendedName>
</protein>